<keyword evidence="1" id="KW-1133">Transmembrane helix</keyword>
<keyword evidence="2" id="KW-0732">Signal</keyword>
<sequence length="84" mass="9566">MARSILYCAFRIAVVNSAACMYSESTIFTNCSCAPYVMVACLSYFYLSKPSRRQVTKSFRCICTSATYSTVYAKYIIKTPKRKH</sequence>
<feature type="transmembrane region" description="Helical" evidence="1">
    <location>
        <begin position="27"/>
        <end position="47"/>
    </location>
</feature>
<protein>
    <submittedName>
        <fullName evidence="3">U57-Sparatoxin-Hju1a_1</fullName>
    </submittedName>
</protein>
<evidence type="ECO:0000256" key="2">
    <source>
        <dbReference type="SAM" id="SignalP"/>
    </source>
</evidence>
<dbReference type="EMBL" id="HAHI01000149">
    <property type="protein sequence ID" value="SNX34178.1"/>
    <property type="molecule type" value="Transcribed_RNA"/>
</dbReference>
<evidence type="ECO:0000256" key="1">
    <source>
        <dbReference type="SAM" id="Phobius"/>
    </source>
</evidence>
<reference evidence="3" key="2">
    <citation type="submission" date="2019-05" db="EMBL/GenBank/DDBJ databases">
        <title>Unravelling the molecular evolution of spider venoms.</title>
        <authorList>
            <person name="Pineda S."/>
        </authorList>
    </citation>
    <scope>NUCLEOTIDE SEQUENCE</scope>
</reference>
<keyword evidence="1" id="KW-0812">Transmembrane</keyword>
<reference evidence="3" key="1">
    <citation type="submission" date="2017-05" db="EMBL/GenBank/DDBJ databases">
        <authorList>
            <person name="QRISCLOUD D."/>
        </authorList>
    </citation>
    <scope>NUCLEOTIDE SEQUENCE</scope>
</reference>
<keyword evidence="1" id="KW-0472">Membrane</keyword>
<feature type="chain" id="PRO_5020860405" evidence="2">
    <location>
        <begin position="18"/>
        <end position="84"/>
    </location>
</feature>
<organism evidence="3">
    <name type="scientific">Heteropoda jugulans</name>
    <dbReference type="NCBI Taxonomy" id="1358901"/>
    <lineage>
        <taxon>Eukaryota</taxon>
        <taxon>Metazoa</taxon>
        <taxon>Ecdysozoa</taxon>
        <taxon>Arthropoda</taxon>
        <taxon>Chelicerata</taxon>
        <taxon>Arachnida</taxon>
        <taxon>Araneae</taxon>
        <taxon>Araneomorphae</taxon>
        <taxon>Entelegynae</taxon>
        <taxon>Dionycha</taxon>
        <taxon>Sparassidae</taxon>
        <taxon>Heteropoda</taxon>
    </lineage>
</organism>
<dbReference type="AlphaFoldDB" id="A0A4Q8K3S2"/>
<evidence type="ECO:0000313" key="3">
    <source>
        <dbReference type="EMBL" id="SNX34178.1"/>
    </source>
</evidence>
<accession>A0A4Q8K3S2</accession>
<feature type="signal peptide" evidence="2">
    <location>
        <begin position="1"/>
        <end position="17"/>
    </location>
</feature>
<proteinExistence type="predicted"/>
<name>A0A4Q8K3S2_9ARAC</name>